<reference evidence="1 2" key="1">
    <citation type="submission" date="2016-07" db="EMBL/GenBank/DDBJ databases">
        <title>Pervasive Adenine N6-methylation of Active Genes in Fungi.</title>
        <authorList>
            <consortium name="DOE Joint Genome Institute"/>
            <person name="Mondo S.J."/>
            <person name="Dannebaum R.O."/>
            <person name="Kuo R.C."/>
            <person name="Labutti K."/>
            <person name="Haridas S."/>
            <person name="Kuo A."/>
            <person name="Salamov A."/>
            <person name="Ahrendt S.R."/>
            <person name="Lipzen A."/>
            <person name="Sullivan W."/>
            <person name="Andreopoulos W.B."/>
            <person name="Clum A."/>
            <person name="Lindquist E."/>
            <person name="Daum C."/>
            <person name="Ramamoorthy G.K."/>
            <person name="Gryganskyi A."/>
            <person name="Culley D."/>
            <person name="Magnuson J.K."/>
            <person name="James T.Y."/>
            <person name="O'Malley M.A."/>
            <person name="Stajich J.E."/>
            <person name="Spatafora J.W."/>
            <person name="Visel A."/>
            <person name="Grigoriev I.V."/>
        </authorList>
    </citation>
    <scope>NUCLEOTIDE SEQUENCE [LARGE SCALE GENOMIC DNA]</scope>
    <source>
        <strain evidence="1 2">NRRL 2496</strain>
    </source>
</reference>
<organism evidence="1 2">
    <name type="scientific">Syncephalastrum racemosum</name>
    <name type="common">Filamentous fungus</name>
    <dbReference type="NCBI Taxonomy" id="13706"/>
    <lineage>
        <taxon>Eukaryota</taxon>
        <taxon>Fungi</taxon>
        <taxon>Fungi incertae sedis</taxon>
        <taxon>Mucoromycota</taxon>
        <taxon>Mucoromycotina</taxon>
        <taxon>Mucoromycetes</taxon>
        <taxon>Mucorales</taxon>
        <taxon>Syncephalastraceae</taxon>
        <taxon>Syncephalastrum</taxon>
    </lineage>
</organism>
<evidence type="ECO:0000313" key="1">
    <source>
        <dbReference type="EMBL" id="ORZ01673.1"/>
    </source>
</evidence>
<proteinExistence type="predicted"/>
<dbReference type="Proteomes" id="UP000242180">
    <property type="component" value="Unassembled WGS sequence"/>
</dbReference>
<dbReference type="EMBL" id="MCGN01000002">
    <property type="protein sequence ID" value="ORZ01673.1"/>
    <property type="molecule type" value="Genomic_DNA"/>
</dbReference>
<dbReference type="AlphaFoldDB" id="A0A1X2HQK4"/>
<accession>A0A1X2HQK4</accession>
<sequence length="140" mass="15387">MVACHSQLSSSRFTEHFDKPASSSLLSLASSTHALNVPSSSLLLLPPSLCSLLSETPPHPAHHVSSSFDSTYHPPSLVSYVSSCPSSIHIQKDHIHPITFFPEPISASQPTKRKWQKFWTIMAARIKKASQRRFSARAGP</sequence>
<comment type="caution">
    <text evidence="1">The sequence shown here is derived from an EMBL/GenBank/DDBJ whole genome shotgun (WGS) entry which is preliminary data.</text>
</comment>
<evidence type="ECO:0000313" key="2">
    <source>
        <dbReference type="Proteomes" id="UP000242180"/>
    </source>
</evidence>
<dbReference type="InParanoid" id="A0A1X2HQK4"/>
<name>A0A1X2HQK4_SYNRA</name>
<gene>
    <name evidence="1" type="ORF">BCR43DRAFT_487309</name>
</gene>
<keyword evidence="2" id="KW-1185">Reference proteome</keyword>
<protein>
    <submittedName>
        <fullName evidence="1">Uncharacterized protein</fullName>
    </submittedName>
</protein>